<feature type="coiled-coil region" evidence="1">
    <location>
        <begin position="1933"/>
        <end position="1960"/>
    </location>
</feature>
<proteinExistence type="predicted"/>
<protein>
    <submittedName>
        <fullName evidence="4">Methyltransferase domain-containing protein</fullName>
    </submittedName>
</protein>
<dbReference type="InterPro" id="IPR003356">
    <property type="entry name" value="DNA_methylase_A-5"/>
</dbReference>
<dbReference type="CDD" id="cd02440">
    <property type="entry name" value="AdoMet_MTases"/>
    <property type="match status" value="1"/>
</dbReference>
<name>A0A369MZ76_EGGLN</name>
<dbReference type="GO" id="GO:0032259">
    <property type="term" value="P:methylation"/>
    <property type="evidence" value="ECO:0007669"/>
    <property type="project" value="UniProtKB-KW"/>
</dbReference>
<feature type="region of interest" description="Disordered" evidence="2">
    <location>
        <begin position="262"/>
        <end position="305"/>
    </location>
</feature>
<dbReference type="GO" id="GO:0005524">
    <property type="term" value="F:ATP binding"/>
    <property type="evidence" value="ECO:0007669"/>
    <property type="project" value="InterPro"/>
</dbReference>
<comment type="caution">
    <text evidence="4">The sequence shown here is derived from an EMBL/GenBank/DDBJ whole genome shotgun (WGS) entry which is preliminary data.</text>
</comment>
<dbReference type="SUPFAM" id="SSF52540">
    <property type="entry name" value="P-loop containing nucleoside triphosphate hydrolases"/>
    <property type="match status" value="2"/>
</dbReference>
<organism evidence="4 6">
    <name type="scientific">Eggerthella lenta</name>
    <name type="common">Eubacterium lentum</name>
    <dbReference type="NCBI Taxonomy" id="84112"/>
    <lineage>
        <taxon>Bacteria</taxon>
        <taxon>Bacillati</taxon>
        <taxon>Actinomycetota</taxon>
        <taxon>Coriobacteriia</taxon>
        <taxon>Eggerthellales</taxon>
        <taxon>Eggerthellaceae</taxon>
        <taxon>Eggerthella</taxon>
    </lineage>
</organism>
<dbReference type="InterPro" id="IPR052933">
    <property type="entry name" value="DNA_Protect_Modify"/>
</dbReference>
<gene>
    <name evidence="5" type="ORF">C1853_11545</name>
    <name evidence="4" type="ORF">C1872_02780</name>
</gene>
<dbReference type="Proteomes" id="UP000253752">
    <property type="component" value="Unassembled WGS sequence"/>
</dbReference>
<evidence type="ECO:0000313" key="7">
    <source>
        <dbReference type="Proteomes" id="UP000253915"/>
    </source>
</evidence>
<dbReference type="GO" id="GO:0016787">
    <property type="term" value="F:hydrolase activity"/>
    <property type="evidence" value="ECO:0007669"/>
    <property type="project" value="InterPro"/>
</dbReference>
<evidence type="ECO:0000259" key="3">
    <source>
        <dbReference type="PROSITE" id="PS51194"/>
    </source>
</evidence>
<evidence type="ECO:0000256" key="1">
    <source>
        <dbReference type="SAM" id="Coils"/>
    </source>
</evidence>
<reference evidence="6 7" key="1">
    <citation type="journal article" date="2018" name="Elife">
        <title>Discovery and characterization of a prevalent human gut bacterial enzyme sufficient for the inactivation of a family of plant toxins.</title>
        <authorList>
            <person name="Koppel N."/>
            <person name="Bisanz J.E."/>
            <person name="Pandelia M.E."/>
            <person name="Turnbaugh P.J."/>
            <person name="Balskus E.P."/>
        </authorList>
    </citation>
    <scope>NUCLEOTIDE SEQUENCE [LARGE SCALE GENOMIC DNA]</scope>
    <source>
        <strain evidence="5 7">16A</strain>
        <strain evidence="4 6">MR1 #12</strain>
    </source>
</reference>
<dbReference type="InterPro" id="IPR001650">
    <property type="entry name" value="Helicase_C-like"/>
</dbReference>
<evidence type="ECO:0000313" key="6">
    <source>
        <dbReference type="Proteomes" id="UP000253752"/>
    </source>
</evidence>
<keyword evidence="1" id="KW-0175">Coiled coil</keyword>
<dbReference type="SMART" id="SM00487">
    <property type="entry name" value="DEXDc"/>
    <property type="match status" value="1"/>
</dbReference>
<feature type="region of interest" description="Disordered" evidence="2">
    <location>
        <begin position="317"/>
        <end position="438"/>
    </location>
</feature>
<dbReference type="PRINTS" id="PR00507">
    <property type="entry name" value="N12N6MTFRASE"/>
</dbReference>
<feature type="compositionally biased region" description="Basic and acidic residues" evidence="2">
    <location>
        <begin position="265"/>
        <end position="276"/>
    </location>
</feature>
<feature type="region of interest" description="Disordered" evidence="2">
    <location>
        <begin position="1989"/>
        <end position="2013"/>
    </location>
</feature>
<dbReference type="PANTHER" id="PTHR41313">
    <property type="entry name" value="ADENINE-SPECIFIC METHYLTRANSFERASE"/>
    <property type="match status" value="1"/>
</dbReference>
<dbReference type="InterPro" id="IPR027417">
    <property type="entry name" value="P-loop_NTPase"/>
</dbReference>
<dbReference type="InterPro" id="IPR006935">
    <property type="entry name" value="Helicase/UvrB_N"/>
</dbReference>
<dbReference type="GO" id="GO:0008170">
    <property type="term" value="F:N-methyltransferase activity"/>
    <property type="evidence" value="ECO:0007669"/>
    <property type="project" value="InterPro"/>
</dbReference>
<dbReference type="PROSITE" id="PS51194">
    <property type="entry name" value="HELICASE_CTER"/>
    <property type="match status" value="1"/>
</dbReference>
<dbReference type="PANTHER" id="PTHR41313:SF1">
    <property type="entry name" value="DNA METHYLASE ADENINE-SPECIFIC DOMAIN-CONTAINING PROTEIN"/>
    <property type="match status" value="1"/>
</dbReference>
<sequence>MASTYRTIEELYRTTLVALSESPEAWKAFLESAGRNYKLPFPEQALVHAQRPDAKAVLELERWDALFGRRVKRGSVGIAVFGAPGTGRLRYYFDVSDTAPGRAARPLPLWAGGPEQEAAIVGALHESFGADARKGTIEAIAEAASAAVRENAESAVAAIGEARGGSGLERLEAPEAGDLLLELAAASAAYEAASRCGIEGGALITPRAADALPMFGTVRAMNALGCRTASAAAAVLRTIAPAMRERAPEASHRTFAPLAAAVHNPAKEPDERRGDGDGVQGGRWSSAADPGNGRGSGGEPGAVRADEGRIPEIEQARAAGGPAGAGGAGEAPGRDGSPRGGDGGRPGGPRGEEQGVGRSGEGGGSGSVGGEDGRGGGSGPRSGGDEGRVRLEKQRGQEKTKTSRREAGDKPASRRSEAKPPERGQLAFSFDDGANEYPEQLATPLGRLRGNIAAIEALVAVEGEGRPPDAAEREALARYVGWGGLADAFDEESGKWAHEKARLRQLLSDGEYAAARASTLTAFYTPQEIARPIWEAIRGMGLSGGRVLEPSCGTGAFFAAMPEALAGCRLVGVELDGLTARIARALHPSAEIIHGGFEHADLDDESFDVAVGNVPFGSYQVDDPRHRDEGLLVHDWFFARALDLVRPGGIVAFVTSKGTLDKKNPAARRRIAERAELVGAVRLPNTAFSPHAEVTADVVILQKRERAEVCEPEWAHTERVEAGIDVNSYFASHPDMVLGELAATTNAYGRADSECRPKPGTDLEEALREALGKMTARIPEWDAPESEPGDAIPADPDVRDWSYAESGGALYFRMGPLMHRQNPSKAAAERIGGMIPLRDCARRLITLEKDGAPDAEVEAERARLNALYDAYAAKHGILNSRANAAALKQDSSYPLLCALEILDGEGNFERKADMFSKRTIRPNAPVTHADDPQAALAASLSERGRVDLPYMARLTGMGENELAEALKGAIFRVPTATGEQPVWQPADEYLSGNVRAKLRIAELTAASDPSYIPNIEALRCAQPPDLGAAEISVRLGATWIPADDVREFVLHLLDPPYWVREQVAVRYSAATAQWRIEGKGRDGSNVRALSTYGTRRMSAYHIIEETLNLKDARVVDYVEDENGKKKPVLNKKETAVALAKQEAIKAAFKEWVFSDQARRERLVAAYNERFNAIRPREFDGSHLAFPGMNPEIELRPHQRNAVARILYGKNALLAHEVGAGKTFTMAAAAMELRRIGLCSKPLFVVPNHLTGQWASEWLRLYPAANLLVATKRDFERRNRRRFCARIASGDWDGVIMGHTQFEKIPVSVERQRAFIESQIAELSDGIAEIKAQHGERFSVKQMEITKKRLNVRLAKFADQTDKDDVLTFEELGVDRIFVDEAHYYKNLFFHTKMRNVSGIAQSEAMKSSDLFMKCRILDEQTGGRGTVFATGTPVSNSMAELYTMQRYLQYGELERLGFSHFDCWASTFGETVTALELAPEGTGYRQKTRFSRFYNLPELMSMFKQVADVQTADTLALPTPKVHLRNVAVQPSPVQRELVAGLAERAEAVRAGSVPAEKDNMLLITNDGRKIALDQRLADPALPDFEGSKVNACCENVLRIWRDGAEERLTQLVFCDLSTPKGDGSFNVYDDLRRKLVARGVPEGEVAFIHDTDTEAKKLALFGKVNAGAVRILMGSTQKMGAGTNVQRRLAAIHDLDCPWRPADLQQRLGRIERQGNMNAEVEAYRYVTEGTFDAYLYQLVEGKQRFIAQVMTSKSPVRTAADVDEAALSYAELKALATGNPLVKERMGLDVEVSRLRMLKADHLAQKYALEDKAAKDYPQRMASLSARLESLEADVAKARANPPPTKEAFSMEVRGTAFRERAAAGEAVLAARGEMTETGAMPLGSYRGFSLELTFDRMSAAFEMRIVGEAEHKCELGGDAAGAVTRLDNAIAKMGAEADECRARLEEARRQMEAARTEATKPFPHEGELKEKSARLAELDALLDVGKSGPEQLCDDGHEPERAEKKKEFER</sequence>
<evidence type="ECO:0000313" key="4">
    <source>
        <dbReference type="EMBL" id="RDB81615.1"/>
    </source>
</evidence>
<keyword evidence="4" id="KW-0808">Transferase</keyword>
<keyword evidence="4" id="KW-0489">Methyltransferase</keyword>
<feature type="compositionally biased region" description="Basic and acidic residues" evidence="2">
    <location>
        <begin position="1997"/>
        <end position="2013"/>
    </location>
</feature>
<feature type="compositionally biased region" description="Gly residues" evidence="2">
    <location>
        <begin position="357"/>
        <end position="382"/>
    </location>
</feature>
<feature type="compositionally biased region" description="Gly residues" evidence="2">
    <location>
        <begin position="321"/>
        <end position="330"/>
    </location>
</feature>
<evidence type="ECO:0000313" key="5">
    <source>
        <dbReference type="EMBL" id="RDC36270.1"/>
    </source>
</evidence>
<evidence type="ECO:0000256" key="2">
    <source>
        <dbReference type="SAM" id="MobiDB-lite"/>
    </source>
</evidence>
<dbReference type="GO" id="GO:0003677">
    <property type="term" value="F:DNA binding"/>
    <property type="evidence" value="ECO:0007669"/>
    <property type="project" value="InterPro"/>
</dbReference>
<feature type="domain" description="Helicase C-terminal" evidence="3">
    <location>
        <begin position="1601"/>
        <end position="1759"/>
    </location>
</feature>
<feature type="compositionally biased region" description="Gly residues" evidence="2">
    <location>
        <begin position="338"/>
        <end position="349"/>
    </location>
</feature>
<feature type="compositionally biased region" description="Basic and acidic residues" evidence="2">
    <location>
        <begin position="383"/>
        <end position="422"/>
    </location>
</feature>
<dbReference type="EMBL" id="PPTX01000002">
    <property type="protein sequence ID" value="RDB81615.1"/>
    <property type="molecule type" value="Genomic_DNA"/>
</dbReference>
<accession>A0A369MZ76</accession>
<dbReference type="InterPro" id="IPR014001">
    <property type="entry name" value="Helicase_ATP-bd"/>
</dbReference>
<dbReference type="InterPro" id="IPR029063">
    <property type="entry name" value="SAM-dependent_MTases_sf"/>
</dbReference>
<dbReference type="Gene3D" id="3.40.50.150">
    <property type="entry name" value="Vaccinia Virus protein VP39"/>
    <property type="match status" value="1"/>
</dbReference>
<dbReference type="Gene3D" id="3.40.50.300">
    <property type="entry name" value="P-loop containing nucleotide triphosphate hydrolases"/>
    <property type="match status" value="2"/>
</dbReference>
<dbReference type="EMBL" id="PPUQ01000017">
    <property type="protein sequence ID" value="RDC36270.1"/>
    <property type="molecule type" value="Genomic_DNA"/>
</dbReference>
<dbReference type="Pfam" id="PF04851">
    <property type="entry name" value="ResIII"/>
    <property type="match status" value="1"/>
</dbReference>
<dbReference type="Proteomes" id="UP000253915">
    <property type="component" value="Unassembled WGS sequence"/>
</dbReference>
<dbReference type="SUPFAM" id="SSF53335">
    <property type="entry name" value="S-adenosyl-L-methionine-dependent methyltransferases"/>
    <property type="match status" value="1"/>
</dbReference>
<dbReference type="Pfam" id="PF02384">
    <property type="entry name" value="N6_Mtase"/>
    <property type="match status" value="1"/>
</dbReference>